<name>A0A1H7M5J3_9ACTN</name>
<evidence type="ECO:0000313" key="3">
    <source>
        <dbReference type="Proteomes" id="UP000198953"/>
    </source>
</evidence>
<feature type="compositionally biased region" description="Basic and acidic residues" evidence="1">
    <location>
        <begin position="53"/>
        <end position="67"/>
    </location>
</feature>
<accession>A0A1H7M5J3</accession>
<proteinExistence type="predicted"/>
<feature type="region of interest" description="Disordered" evidence="1">
    <location>
        <begin position="1"/>
        <end position="93"/>
    </location>
</feature>
<feature type="compositionally biased region" description="Basic and acidic residues" evidence="1">
    <location>
        <begin position="21"/>
        <end position="32"/>
    </location>
</feature>
<dbReference type="RefSeq" id="WP_055506059.1">
    <property type="nucleotide sequence ID" value="NZ_BBZG01000003.1"/>
</dbReference>
<dbReference type="Proteomes" id="UP000198953">
    <property type="component" value="Unassembled WGS sequence"/>
</dbReference>
<organism evidence="2 3">
    <name type="scientific">Nonomuraea pusilla</name>
    <dbReference type="NCBI Taxonomy" id="46177"/>
    <lineage>
        <taxon>Bacteria</taxon>
        <taxon>Bacillati</taxon>
        <taxon>Actinomycetota</taxon>
        <taxon>Actinomycetes</taxon>
        <taxon>Streptosporangiales</taxon>
        <taxon>Streptosporangiaceae</taxon>
        <taxon>Nonomuraea</taxon>
    </lineage>
</organism>
<gene>
    <name evidence="2" type="ORF">SAMN05660976_01757</name>
</gene>
<dbReference type="STRING" id="46177.SAMN05660976_01757"/>
<reference evidence="2 3" key="1">
    <citation type="submission" date="2016-10" db="EMBL/GenBank/DDBJ databases">
        <authorList>
            <person name="de Groot N.N."/>
        </authorList>
    </citation>
    <scope>NUCLEOTIDE SEQUENCE [LARGE SCALE GENOMIC DNA]</scope>
    <source>
        <strain evidence="2 3">DSM 43357</strain>
    </source>
</reference>
<evidence type="ECO:0000256" key="1">
    <source>
        <dbReference type="SAM" id="MobiDB-lite"/>
    </source>
</evidence>
<protein>
    <submittedName>
        <fullName evidence="2">Uncharacterized protein</fullName>
    </submittedName>
</protein>
<evidence type="ECO:0000313" key="2">
    <source>
        <dbReference type="EMBL" id="SEL05995.1"/>
    </source>
</evidence>
<sequence>MLTDELPTPRPHGLRGIRPRPRPDAPEPRDGDTGQAPAARAVHGLRAVRARPAHAERRRADRQERPLPTDLLAGPPPPGQPRPDTGQAPRRAS</sequence>
<keyword evidence="3" id="KW-1185">Reference proteome</keyword>
<dbReference type="EMBL" id="FOBF01000003">
    <property type="protein sequence ID" value="SEL05995.1"/>
    <property type="molecule type" value="Genomic_DNA"/>
</dbReference>
<dbReference type="AlphaFoldDB" id="A0A1H7M5J3"/>